<dbReference type="NCBIfam" id="NF003918">
    <property type="entry name" value="PRK05443.1-2"/>
    <property type="match status" value="1"/>
</dbReference>
<feature type="domain" description="Polyphosphate kinase N-terminal" evidence="11">
    <location>
        <begin position="11"/>
        <end position="116"/>
    </location>
</feature>
<dbReference type="Pfam" id="PF13089">
    <property type="entry name" value="PP_kinase_N"/>
    <property type="match status" value="1"/>
</dbReference>
<dbReference type="GO" id="GO:0005524">
    <property type="term" value="F:ATP binding"/>
    <property type="evidence" value="ECO:0007669"/>
    <property type="project" value="UniProtKB-KW"/>
</dbReference>
<feature type="domain" description="Polyphosphate kinase middle" evidence="10">
    <location>
        <begin position="126"/>
        <end position="308"/>
    </location>
</feature>
<dbReference type="CDD" id="cd09168">
    <property type="entry name" value="PLDc_PaPPK1_C2_like"/>
    <property type="match status" value="1"/>
</dbReference>
<dbReference type="InterPro" id="IPR036832">
    <property type="entry name" value="PPK_N_dom_sf"/>
</dbReference>
<dbReference type="SUPFAM" id="SSF143724">
    <property type="entry name" value="PHP14-like"/>
    <property type="match status" value="1"/>
</dbReference>
<dbReference type="KEGG" id="mpau:ZMTM_01400"/>
<dbReference type="InterPro" id="IPR036830">
    <property type="entry name" value="PP_kinase_middle_dom_sf"/>
</dbReference>
<evidence type="ECO:0000256" key="5">
    <source>
        <dbReference type="ARBA" id="ARBA00022777"/>
    </source>
</evidence>
<comment type="PTM">
    <text evidence="8 9">An intermediate of this reaction is the autophosphorylated ppk in which a phosphate is covalently linked to a histidine residue through a N-P bond.</text>
</comment>
<dbReference type="SUPFAM" id="SSF140356">
    <property type="entry name" value="PPK N-terminal domain-like"/>
    <property type="match status" value="1"/>
</dbReference>
<dbReference type="Pfam" id="PF02503">
    <property type="entry name" value="PP_kinase"/>
    <property type="match status" value="1"/>
</dbReference>
<feature type="domain" description="Polyphosphate kinase C-terminal" evidence="12">
    <location>
        <begin position="509"/>
        <end position="679"/>
    </location>
</feature>
<keyword evidence="15" id="KW-1185">Reference proteome</keyword>
<keyword evidence="6 8" id="KW-0067">ATP-binding</keyword>
<sequence>MSQPKLNPDHFINRELGILAFNKRVLAQAEDARVPLLERLKFLSIFSSNMDEFFEVRVAGLKEQIKYNNLHVGADGMLPKQVFARVSVEAHQLVEHQYQILNDIVLPGLAEQGIRFWRRGFWNDAQREWIRGFFFRELMPILTPIGLDPSHPFPRVLNKSLNFAVELEGKDAFGRNSGVAIVQAPRALPRFIKLPNDIAGCEHGFVFLSSILHAHVNELFSGMQVKGCYQFRVTRDSDLTLDDEETKDLRQALQGELSHRQYGDGVRLEVADSCPAEMSAFLLGQFGLGQDDLYQVNGIVNLVRLMQIPDSVDKPTLKFPRYSPSTPKEFNKETDIFKVIRKGDVLLHHPFQSFNPVIEFIQQAADDPNVLAIKQTFYRTSADSTLMKSLIEAAKRGKEVTVVVELLARFDEEANINWAAQLENAGAHVIYGVVGHKTHAKMAMVVRREDDKLRRYVHLSTGNYHQRTARLYTDFGLLTCHEEICEDVNDVFAQLTGLGKASKLRHLWQSPFTLHSQLIKAIHHETEIAKSGKKARIIAKMNALLDADIIRALYDASTAGVEIELIVRGVCALKPGMPGISENIRVRSIVGRFLEHSRIFYFYNNGQENTYLASADWMYRNFFRRIEVCFPILDAKLKKRVFKDGLEPYLKDNTSAWEMLPDGTYKPRLARRGSAFNAQEFLTSEHGQNLPQEI</sequence>
<evidence type="ECO:0000256" key="7">
    <source>
        <dbReference type="ARBA" id="ARBA00022842"/>
    </source>
</evidence>
<dbReference type="Pfam" id="PF17941">
    <property type="entry name" value="PP_kinase_C_1"/>
    <property type="match status" value="1"/>
</dbReference>
<feature type="binding site" evidence="8">
    <location>
        <position position="596"/>
    </location>
    <ligand>
        <name>ATP</name>
        <dbReference type="ChEBI" id="CHEBI:30616"/>
    </ligand>
</feature>
<evidence type="ECO:0000259" key="10">
    <source>
        <dbReference type="Pfam" id="PF02503"/>
    </source>
</evidence>
<comment type="function">
    <text evidence="8 9">Catalyzes the reversible transfer of the terminal phosphate of ATP to form a long-chain polyphosphate (polyP).</text>
</comment>
<keyword evidence="4 8" id="KW-0547">Nucleotide-binding</keyword>
<evidence type="ECO:0000259" key="13">
    <source>
        <dbReference type="Pfam" id="PF17941"/>
    </source>
</evidence>
<dbReference type="PANTHER" id="PTHR30218">
    <property type="entry name" value="POLYPHOSPHATE KINASE"/>
    <property type="match status" value="1"/>
</dbReference>
<dbReference type="SUPFAM" id="SSF56024">
    <property type="entry name" value="Phospholipase D/nuclease"/>
    <property type="match status" value="2"/>
</dbReference>
<organism evidence="14 15">
    <name type="scientific">Methyloradius palustris</name>
    <dbReference type="NCBI Taxonomy" id="2778876"/>
    <lineage>
        <taxon>Bacteria</taxon>
        <taxon>Pseudomonadati</taxon>
        <taxon>Pseudomonadota</taxon>
        <taxon>Betaproteobacteria</taxon>
        <taxon>Nitrosomonadales</taxon>
        <taxon>Methylophilaceae</taxon>
        <taxon>Methyloradius</taxon>
    </lineage>
</organism>
<comment type="similarity">
    <text evidence="8 9">Belongs to the polyphosphate kinase 1 (PPK1) family.</text>
</comment>
<evidence type="ECO:0000259" key="11">
    <source>
        <dbReference type="Pfam" id="PF13089"/>
    </source>
</evidence>
<dbReference type="InterPro" id="IPR025198">
    <property type="entry name" value="PPK_N_dom"/>
</dbReference>
<evidence type="ECO:0000256" key="1">
    <source>
        <dbReference type="ARBA" id="ARBA00022553"/>
    </source>
</evidence>
<evidence type="ECO:0000313" key="14">
    <source>
        <dbReference type="EMBL" id="BCM23881.1"/>
    </source>
</evidence>
<dbReference type="InterPro" id="IPR003414">
    <property type="entry name" value="PP_kinase"/>
</dbReference>
<keyword evidence="2 8" id="KW-0808">Transferase</keyword>
<dbReference type="GO" id="GO:0009358">
    <property type="term" value="C:polyphosphate kinase complex"/>
    <property type="evidence" value="ECO:0007669"/>
    <property type="project" value="InterPro"/>
</dbReference>
<protein>
    <recommendedName>
        <fullName evidence="8 9">Polyphosphate kinase</fullName>
        <ecNumber evidence="8 9">2.7.4.1</ecNumber>
    </recommendedName>
    <alternativeName>
        <fullName evidence="8">ATP-polyphosphate phosphotransferase</fullName>
    </alternativeName>
    <alternativeName>
        <fullName evidence="8">Polyphosphoric acid kinase</fullName>
    </alternativeName>
</protein>
<dbReference type="GO" id="GO:0006799">
    <property type="term" value="P:polyphosphate biosynthetic process"/>
    <property type="evidence" value="ECO:0007669"/>
    <property type="project" value="UniProtKB-UniRule"/>
</dbReference>
<dbReference type="NCBIfam" id="TIGR03705">
    <property type="entry name" value="poly_P_kin"/>
    <property type="match status" value="1"/>
</dbReference>
<feature type="domain" description="Polyphosphate kinase C-terminal" evidence="13">
    <location>
        <begin position="335"/>
        <end position="498"/>
    </location>
</feature>
<dbReference type="CDD" id="cd09165">
    <property type="entry name" value="PLDc_PaPPK1_C1_like"/>
    <property type="match status" value="1"/>
</dbReference>
<keyword evidence="3 8" id="KW-0479">Metal-binding</keyword>
<dbReference type="Proteomes" id="UP000826722">
    <property type="component" value="Chromosome"/>
</dbReference>
<accession>A0A8D5G934</accession>
<dbReference type="EMBL" id="AP024110">
    <property type="protein sequence ID" value="BCM23881.1"/>
    <property type="molecule type" value="Genomic_DNA"/>
</dbReference>
<feature type="binding site" evidence="8">
    <location>
        <position position="409"/>
    </location>
    <ligand>
        <name>Mg(2+)</name>
        <dbReference type="ChEBI" id="CHEBI:18420"/>
    </ligand>
</feature>
<dbReference type="InterPro" id="IPR041108">
    <property type="entry name" value="PP_kinase_C_1"/>
</dbReference>
<dbReference type="RefSeq" id="WP_221764458.1">
    <property type="nucleotide sequence ID" value="NZ_AP024110.1"/>
</dbReference>
<dbReference type="Gene3D" id="1.20.58.310">
    <property type="entry name" value="Polyphosphate kinase N-terminal domain"/>
    <property type="match status" value="1"/>
</dbReference>
<dbReference type="PANTHER" id="PTHR30218:SF0">
    <property type="entry name" value="POLYPHOSPHATE KINASE"/>
    <property type="match status" value="1"/>
</dbReference>
<feature type="binding site" evidence="8">
    <location>
        <position position="568"/>
    </location>
    <ligand>
        <name>ATP</name>
        <dbReference type="ChEBI" id="CHEBI:30616"/>
    </ligand>
</feature>
<comment type="catalytic activity">
    <reaction evidence="8 9">
        <text>[phosphate](n) + ATP = [phosphate](n+1) + ADP</text>
        <dbReference type="Rhea" id="RHEA:19573"/>
        <dbReference type="Rhea" id="RHEA-COMP:9859"/>
        <dbReference type="Rhea" id="RHEA-COMP:14280"/>
        <dbReference type="ChEBI" id="CHEBI:16838"/>
        <dbReference type="ChEBI" id="CHEBI:30616"/>
        <dbReference type="ChEBI" id="CHEBI:456216"/>
        <dbReference type="EC" id="2.7.4.1"/>
    </reaction>
</comment>
<evidence type="ECO:0000256" key="8">
    <source>
        <dbReference type="HAMAP-Rule" id="MF_00347"/>
    </source>
</evidence>
<reference evidence="14" key="1">
    <citation type="journal article" date="2021" name="Arch. Microbiol.">
        <title>Methyloradius palustris gen. nov., sp. nov., a methanol-oxidizing bacterium isolated from snow.</title>
        <authorList>
            <person name="Miyadera T."/>
            <person name="Kojima H."/>
            <person name="Fukui M."/>
        </authorList>
    </citation>
    <scope>NUCLEOTIDE SEQUENCE</scope>
    <source>
        <strain evidence="14">Zm11</strain>
    </source>
</reference>
<evidence type="ECO:0000259" key="12">
    <source>
        <dbReference type="Pfam" id="PF13090"/>
    </source>
</evidence>
<proteinExistence type="inferred from homology"/>
<dbReference type="EC" id="2.7.4.1" evidence="8 9"/>
<feature type="binding site" evidence="8">
    <location>
        <position position="49"/>
    </location>
    <ligand>
        <name>ATP</name>
        <dbReference type="ChEBI" id="CHEBI:30616"/>
    </ligand>
</feature>
<dbReference type="InterPro" id="IPR024953">
    <property type="entry name" value="PP_kinase_middle"/>
</dbReference>
<evidence type="ECO:0000313" key="15">
    <source>
        <dbReference type="Proteomes" id="UP000826722"/>
    </source>
</evidence>
<dbReference type="Gene3D" id="3.30.1840.10">
    <property type="entry name" value="Polyphosphate kinase middle domain"/>
    <property type="match status" value="1"/>
</dbReference>
<dbReference type="AlphaFoldDB" id="A0A8D5G934"/>
<evidence type="ECO:0000256" key="4">
    <source>
        <dbReference type="ARBA" id="ARBA00022741"/>
    </source>
</evidence>
<feature type="binding site" evidence="8">
    <location>
        <position position="379"/>
    </location>
    <ligand>
        <name>Mg(2+)</name>
        <dbReference type="ChEBI" id="CHEBI:18420"/>
    </ligand>
</feature>
<feature type="binding site" evidence="8">
    <location>
        <position position="472"/>
    </location>
    <ligand>
        <name>ATP</name>
        <dbReference type="ChEBI" id="CHEBI:30616"/>
    </ligand>
</feature>
<dbReference type="GO" id="GO:0046872">
    <property type="term" value="F:metal ion binding"/>
    <property type="evidence" value="ECO:0007669"/>
    <property type="project" value="UniProtKB-KW"/>
</dbReference>
<dbReference type="Gene3D" id="3.30.870.10">
    <property type="entry name" value="Endonuclease Chain A"/>
    <property type="match status" value="2"/>
</dbReference>
<evidence type="ECO:0000256" key="2">
    <source>
        <dbReference type="ARBA" id="ARBA00022679"/>
    </source>
</evidence>
<dbReference type="NCBIfam" id="NF003917">
    <property type="entry name" value="PRK05443.1-1"/>
    <property type="match status" value="1"/>
</dbReference>
<gene>
    <name evidence="8 14" type="primary">ppk</name>
    <name evidence="14" type="ORF">ZMTM_01400</name>
</gene>
<evidence type="ECO:0000256" key="3">
    <source>
        <dbReference type="ARBA" id="ARBA00022723"/>
    </source>
</evidence>
<dbReference type="FunFam" id="3.30.870.10:FF:000001">
    <property type="entry name" value="Polyphosphate kinase"/>
    <property type="match status" value="1"/>
</dbReference>
<dbReference type="Pfam" id="PF13090">
    <property type="entry name" value="PP_kinase_C"/>
    <property type="match status" value="1"/>
</dbReference>
<feature type="active site" description="Phosphohistidine intermediate" evidence="8">
    <location>
        <position position="439"/>
    </location>
</feature>
<keyword evidence="7 8" id="KW-0460">Magnesium</keyword>
<evidence type="ECO:0000256" key="9">
    <source>
        <dbReference type="RuleBase" id="RU003800"/>
    </source>
</evidence>
<comment type="cofactor">
    <cofactor evidence="8">
        <name>Mg(2+)</name>
        <dbReference type="ChEBI" id="CHEBI:18420"/>
    </cofactor>
</comment>
<dbReference type="NCBIfam" id="NF003921">
    <property type="entry name" value="PRK05443.2-2"/>
    <property type="match status" value="1"/>
</dbReference>
<keyword evidence="1 8" id="KW-0597">Phosphoprotein</keyword>
<dbReference type="PIRSF" id="PIRSF015589">
    <property type="entry name" value="PP_kinase"/>
    <property type="match status" value="1"/>
</dbReference>
<name>A0A8D5G934_9PROT</name>
<evidence type="ECO:0000256" key="6">
    <source>
        <dbReference type="ARBA" id="ARBA00022840"/>
    </source>
</evidence>
<dbReference type="InterPro" id="IPR025200">
    <property type="entry name" value="PPK_C_dom2"/>
</dbReference>
<dbReference type="GO" id="GO:0008976">
    <property type="term" value="F:polyphosphate kinase activity"/>
    <property type="evidence" value="ECO:0007669"/>
    <property type="project" value="UniProtKB-UniRule"/>
</dbReference>
<dbReference type="HAMAP" id="MF_00347">
    <property type="entry name" value="Polyphosphate_kinase"/>
    <property type="match status" value="1"/>
</dbReference>
<keyword evidence="5 8" id="KW-0418">Kinase</keyword>